<evidence type="ECO:0000256" key="1">
    <source>
        <dbReference type="SAM" id="MobiDB-lite"/>
    </source>
</evidence>
<evidence type="ECO:0000313" key="2">
    <source>
        <dbReference type="EMBL" id="TDZ89788.1"/>
    </source>
</evidence>
<sequence length="37" mass="3985">MIADANSAPGCESAEDRDDDMLELQIELARLLLGDPP</sequence>
<protein>
    <submittedName>
        <fullName evidence="2">Uncharacterized protein</fullName>
    </submittedName>
</protein>
<evidence type="ECO:0000313" key="3">
    <source>
        <dbReference type="EMBL" id="TEA00887.1"/>
    </source>
</evidence>
<comment type="caution">
    <text evidence="2">The sequence shown here is derived from an EMBL/GenBank/DDBJ whole genome shotgun (WGS) entry which is preliminary data.</text>
</comment>
<gene>
    <name evidence="3" type="ORF">CCUG60883_04537</name>
    <name evidence="2" type="ORF">CCUG60885_05004</name>
</gene>
<dbReference type="Proteomes" id="UP000294844">
    <property type="component" value="Unassembled WGS sequence"/>
</dbReference>
<feature type="region of interest" description="Disordered" evidence="1">
    <location>
        <begin position="1"/>
        <end position="20"/>
    </location>
</feature>
<accession>A0A4R8S7D2</accession>
<evidence type="ECO:0000313" key="5">
    <source>
        <dbReference type="Proteomes" id="UP000295685"/>
    </source>
</evidence>
<name>A0A4R8S7D2_9MYCO</name>
<keyword evidence="4" id="KW-1185">Reference proteome</keyword>
<evidence type="ECO:0000313" key="4">
    <source>
        <dbReference type="Proteomes" id="UP000294844"/>
    </source>
</evidence>
<organism evidence="2 5">
    <name type="scientific">Mycobacteroides salmoniphilum</name>
    <dbReference type="NCBI Taxonomy" id="404941"/>
    <lineage>
        <taxon>Bacteria</taxon>
        <taxon>Bacillati</taxon>
        <taxon>Actinomycetota</taxon>
        <taxon>Actinomycetes</taxon>
        <taxon>Mycobacteriales</taxon>
        <taxon>Mycobacteriaceae</taxon>
        <taxon>Mycobacteroides</taxon>
    </lineage>
</organism>
<dbReference type="EMBL" id="PECM01000014">
    <property type="protein sequence ID" value="TEA00887.1"/>
    <property type="molecule type" value="Genomic_DNA"/>
</dbReference>
<dbReference type="Proteomes" id="UP000295685">
    <property type="component" value="Unassembled WGS sequence"/>
</dbReference>
<dbReference type="EMBL" id="PECK01000013">
    <property type="protein sequence ID" value="TDZ89788.1"/>
    <property type="molecule type" value="Genomic_DNA"/>
</dbReference>
<proteinExistence type="predicted"/>
<dbReference type="AlphaFoldDB" id="A0A4R8S7D2"/>
<reference evidence="4 5" key="1">
    <citation type="journal article" date="2019" name="Sci. Rep.">
        <title>Extended insight into the Mycobacterium chelonae-abscessus complex through whole genome sequencing of Mycobacterium salmoniphilum outbreak and Mycobacterium salmoniphilum-like strains.</title>
        <authorList>
            <person name="Behra P.R.K."/>
            <person name="Das S."/>
            <person name="Pettersson B.M.F."/>
            <person name="Shirreff L."/>
            <person name="DuCote T."/>
            <person name="Jacobsson K.G."/>
            <person name="Ennis D.G."/>
            <person name="Kirsebom L.A."/>
        </authorList>
    </citation>
    <scope>NUCLEOTIDE SEQUENCE [LARGE SCALE GENOMIC DNA]</scope>
    <source>
        <strain evidence="3 4">CCUG 60883</strain>
        <strain evidence="2 5">CCUG 60885</strain>
    </source>
</reference>